<sequence>MMPAQCTGLRSSSQKTAACLWLCCLCRPALDRPRPCVKWQDQMPSKVQAVEDGTVPDTEADSFNVLDASTSYGRVQVHHLSGHTQSVNFRTPAARYCRSWAEVSGGASAIDPRPTNERALSGLQKMTMGLGDEVSTTEPAAG</sequence>
<dbReference type="AlphaFoldDB" id="A0AAN6Q0K1"/>
<dbReference type="Proteomes" id="UP001305647">
    <property type="component" value="Unassembled WGS sequence"/>
</dbReference>
<reference evidence="1" key="2">
    <citation type="submission" date="2023-05" db="EMBL/GenBank/DDBJ databases">
        <authorList>
            <consortium name="Lawrence Berkeley National Laboratory"/>
            <person name="Steindorff A."/>
            <person name="Hensen N."/>
            <person name="Bonometti L."/>
            <person name="Westerberg I."/>
            <person name="Brannstrom I.O."/>
            <person name="Guillou S."/>
            <person name="Cros-Aarteil S."/>
            <person name="Calhoun S."/>
            <person name="Haridas S."/>
            <person name="Kuo A."/>
            <person name="Mondo S."/>
            <person name="Pangilinan J."/>
            <person name="Riley R."/>
            <person name="Labutti K."/>
            <person name="Andreopoulos B."/>
            <person name="Lipzen A."/>
            <person name="Chen C."/>
            <person name="Yanf M."/>
            <person name="Daum C."/>
            <person name="Ng V."/>
            <person name="Clum A."/>
            <person name="Ohm R."/>
            <person name="Martin F."/>
            <person name="Silar P."/>
            <person name="Natvig D."/>
            <person name="Lalanne C."/>
            <person name="Gautier V."/>
            <person name="Ament-Velasquez S.L."/>
            <person name="Kruys A."/>
            <person name="Hutchinson M.I."/>
            <person name="Powell A.J."/>
            <person name="Barry K."/>
            <person name="Miller A.N."/>
            <person name="Grigoriev I.V."/>
            <person name="Debuchy R."/>
            <person name="Gladieux P."/>
            <person name="Thoren M.H."/>
            <person name="Johannesson H."/>
        </authorList>
    </citation>
    <scope>NUCLEOTIDE SEQUENCE</scope>
    <source>
        <strain evidence="1">CBS 757.83</strain>
    </source>
</reference>
<evidence type="ECO:0000313" key="2">
    <source>
        <dbReference type="Proteomes" id="UP001305647"/>
    </source>
</evidence>
<comment type="caution">
    <text evidence="1">The sequence shown here is derived from an EMBL/GenBank/DDBJ whole genome shotgun (WGS) entry which is preliminary data.</text>
</comment>
<reference evidence="1" key="1">
    <citation type="journal article" date="2023" name="Mol. Phylogenet. Evol.">
        <title>Genome-scale phylogeny and comparative genomics of the fungal order Sordariales.</title>
        <authorList>
            <person name="Hensen N."/>
            <person name="Bonometti L."/>
            <person name="Westerberg I."/>
            <person name="Brannstrom I.O."/>
            <person name="Guillou S."/>
            <person name="Cros-Aarteil S."/>
            <person name="Calhoun S."/>
            <person name="Haridas S."/>
            <person name="Kuo A."/>
            <person name="Mondo S."/>
            <person name="Pangilinan J."/>
            <person name="Riley R."/>
            <person name="LaButti K."/>
            <person name="Andreopoulos B."/>
            <person name="Lipzen A."/>
            <person name="Chen C."/>
            <person name="Yan M."/>
            <person name="Daum C."/>
            <person name="Ng V."/>
            <person name="Clum A."/>
            <person name="Steindorff A."/>
            <person name="Ohm R.A."/>
            <person name="Martin F."/>
            <person name="Silar P."/>
            <person name="Natvig D.O."/>
            <person name="Lalanne C."/>
            <person name="Gautier V."/>
            <person name="Ament-Velasquez S.L."/>
            <person name="Kruys A."/>
            <person name="Hutchinson M.I."/>
            <person name="Powell A.J."/>
            <person name="Barry K."/>
            <person name="Miller A.N."/>
            <person name="Grigoriev I.V."/>
            <person name="Debuchy R."/>
            <person name="Gladieux P."/>
            <person name="Hiltunen Thoren M."/>
            <person name="Johannesson H."/>
        </authorList>
    </citation>
    <scope>NUCLEOTIDE SEQUENCE</scope>
    <source>
        <strain evidence="1">CBS 757.83</strain>
    </source>
</reference>
<proteinExistence type="predicted"/>
<protein>
    <submittedName>
        <fullName evidence="1">Uncharacterized protein</fullName>
    </submittedName>
</protein>
<accession>A0AAN6Q0K1</accession>
<dbReference type="EMBL" id="MU863635">
    <property type="protein sequence ID" value="KAK4101372.1"/>
    <property type="molecule type" value="Genomic_DNA"/>
</dbReference>
<organism evidence="1 2">
    <name type="scientific">Parathielavia hyrcaniae</name>
    <dbReference type="NCBI Taxonomy" id="113614"/>
    <lineage>
        <taxon>Eukaryota</taxon>
        <taxon>Fungi</taxon>
        <taxon>Dikarya</taxon>
        <taxon>Ascomycota</taxon>
        <taxon>Pezizomycotina</taxon>
        <taxon>Sordariomycetes</taxon>
        <taxon>Sordariomycetidae</taxon>
        <taxon>Sordariales</taxon>
        <taxon>Chaetomiaceae</taxon>
        <taxon>Parathielavia</taxon>
    </lineage>
</organism>
<gene>
    <name evidence="1" type="ORF">N658DRAFT_58454</name>
</gene>
<name>A0AAN6Q0K1_9PEZI</name>
<evidence type="ECO:0000313" key="1">
    <source>
        <dbReference type="EMBL" id="KAK4101372.1"/>
    </source>
</evidence>
<keyword evidence="2" id="KW-1185">Reference proteome</keyword>